<evidence type="ECO:0000313" key="1">
    <source>
        <dbReference type="EMBL" id="MBL1108608.1"/>
    </source>
</evidence>
<proteinExistence type="predicted"/>
<accession>A0ABS1P8A4</accession>
<dbReference type="InterPro" id="IPR012348">
    <property type="entry name" value="RNR-like"/>
</dbReference>
<sequence length="336" mass="37632">MEMEKTTHRAHLRQALTLLTDAESPAAAQYHSRFTLWDARASVRVKPPRLLTPSEPGRLYFPPELMPVVAHPLVRSRPDGVTERILTQRLHQYLYFTTELEQVAVMPVTMDISRGRSGLDLPAAMREDAFKITTDEAWHAQFSDDLSRQVEGRTGFDACLPDRPAFMDRLDRIRAEMDHDLRGAANLAFSIVSETLISSILSELPRDKRLPKAVRELVQDHAEDEGKHHAYFRSLLEFFWHALDARARRRVGALVPELITAFLEPDYLAIALTLGDAGFSAEEAEEILAETHPADVTRAVIGRAARATTRYFTEVGALDSPSTYEAFASAGLLAAD</sequence>
<dbReference type="SUPFAM" id="SSF47240">
    <property type="entry name" value="Ferritin-like"/>
    <property type="match status" value="1"/>
</dbReference>
<gene>
    <name evidence="1" type="ORF">JK361_29170</name>
</gene>
<dbReference type="Pfam" id="PF11583">
    <property type="entry name" value="AurF"/>
    <property type="match status" value="1"/>
</dbReference>
<dbReference type="InterPro" id="IPR025859">
    <property type="entry name" value="AurF/CmlI"/>
</dbReference>
<dbReference type="EMBL" id="JAERRH010000014">
    <property type="protein sequence ID" value="MBL1108608.1"/>
    <property type="molecule type" value="Genomic_DNA"/>
</dbReference>
<dbReference type="Gene3D" id="1.10.620.20">
    <property type="entry name" value="Ribonucleotide Reductase, subunit A"/>
    <property type="match status" value="1"/>
</dbReference>
<evidence type="ECO:0000313" key="2">
    <source>
        <dbReference type="Proteomes" id="UP000621386"/>
    </source>
</evidence>
<keyword evidence="2" id="KW-1185">Reference proteome</keyword>
<protein>
    <submittedName>
        <fullName evidence="1">Diiron oxygenase</fullName>
    </submittedName>
</protein>
<comment type="caution">
    <text evidence="1">The sequence shown here is derived from an EMBL/GenBank/DDBJ whole genome shotgun (WGS) entry which is preliminary data.</text>
</comment>
<dbReference type="InterPro" id="IPR009078">
    <property type="entry name" value="Ferritin-like_SF"/>
</dbReference>
<dbReference type="RefSeq" id="WP_201823646.1">
    <property type="nucleotide sequence ID" value="NZ_JAERRH010000014.1"/>
</dbReference>
<name>A0ABS1P8A4_9ACTN</name>
<dbReference type="Proteomes" id="UP000621386">
    <property type="component" value="Unassembled WGS sequence"/>
</dbReference>
<reference evidence="1 2" key="1">
    <citation type="submission" date="2021-01" db="EMBL/GenBank/DDBJ databases">
        <title>WGS of actinomycetes isolated from Thailand.</title>
        <authorList>
            <person name="Thawai C."/>
        </authorList>
    </citation>
    <scope>NUCLEOTIDE SEQUENCE [LARGE SCALE GENOMIC DNA]</scope>
    <source>
        <strain evidence="1 2">CH5-8</strain>
    </source>
</reference>
<organism evidence="1 2">
    <name type="scientific">Streptomyces musisoli</name>
    <dbReference type="NCBI Taxonomy" id="2802280"/>
    <lineage>
        <taxon>Bacteria</taxon>
        <taxon>Bacillati</taxon>
        <taxon>Actinomycetota</taxon>
        <taxon>Actinomycetes</taxon>
        <taxon>Kitasatosporales</taxon>
        <taxon>Streptomycetaceae</taxon>
        <taxon>Streptomyces</taxon>
    </lineage>
</organism>